<reference evidence="1 2" key="1">
    <citation type="journal article" date="2014" name="PLoS Genet.">
        <title>Phylogenetically driven sequencing of extremely halophilic archaea reveals strategies for static and dynamic osmo-response.</title>
        <authorList>
            <person name="Becker E.A."/>
            <person name="Seitzer P.M."/>
            <person name="Tritt A."/>
            <person name="Larsen D."/>
            <person name="Krusor M."/>
            <person name="Yao A.I."/>
            <person name="Wu D."/>
            <person name="Madern D."/>
            <person name="Eisen J.A."/>
            <person name="Darling A.E."/>
            <person name="Facciotti M.T."/>
        </authorList>
    </citation>
    <scope>NUCLEOTIDE SEQUENCE [LARGE SCALE GENOMIC DNA]</scope>
    <source>
        <strain evidence="1 2">DSM 5350</strain>
    </source>
</reference>
<evidence type="ECO:0000313" key="2">
    <source>
        <dbReference type="Proteomes" id="UP000011669"/>
    </source>
</evidence>
<comment type="caution">
    <text evidence="1">The sequence shown here is derived from an EMBL/GenBank/DDBJ whole genome shotgun (WGS) entry which is preliminary data.</text>
</comment>
<accession>M0MU50</accession>
<evidence type="ECO:0000313" key="1">
    <source>
        <dbReference type="EMBL" id="EMA47975.1"/>
    </source>
</evidence>
<gene>
    <name evidence="1" type="ORF">C449_00845</name>
</gene>
<dbReference type="Proteomes" id="UP000011669">
    <property type="component" value="Unassembled WGS sequence"/>
</dbReference>
<name>M0MU50_9EURY</name>
<dbReference type="EMBL" id="AOMD01000002">
    <property type="protein sequence ID" value="EMA47975.1"/>
    <property type="molecule type" value="Genomic_DNA"/>
</dbReference>
<keyword evidence="2" id="KW-1185">Reference proteome</keyword>
<sequence>MGVPMTDDDGIRTFGGGMHESDANYRECPICGGPARRLTGDGVYTTGEHIWDEHQDVIEGIAEARYRFRKAAKMLNMLGADGDASVRAALLQGHDALGGDRVEIEPILDQDDG</sequence>
<dbReference type="InParanoid" id="M0MU50"/>
<proteinExistence type="predicted"/>
<dbReference type="PATRIC" id="fig|1227455.4.peg.173"/>
<organism evidence="1 2">
    <name type="scientific">Halococcus saccharolyticus DSM 5350</name>
    <dbReference type="NCBI Taxonomy" id="1227455"/>
    <lineage>
        <taxon>Archaea</taxon>
        <taxon>Methanobacteriati</taxon>
        <taxon>Methanobacteriota</taxon>
        <taxon>Stenosarchaea group</taxon>
        <taxon>Halobacteria</taxon>
        <taxon>Halobacteriales</taxon>
        <taxon>Halococcaceae</taxon>
        <taxon>Halococcus</taxon>
    </lineage>
</organism>
<dbReference type="AlphaFoldDB" id="M0MU50"/>
<protein>
    <submittedName>
        <fullName evidence="1">Uncharacterized protein</fullName>
    </submittedName>
</protein>